<dbReference type="NCBIfam" id="NF006058">
    <property type="entry name" value="PRK08206.1"/>
    <property type="match status" value="1"/>
</dbReference>
<comment type="caution">
    <text evidence="4">The sequence shown here is derived from an EMBL/GenBank/DDBJ whole genome shotgun (WGS) entry which is preliminary data.</text>
</comment>
<sequence>MLLLNQHTEHRTSLAASDAEILSVEAAREVERLLRHRAGHRETPLVSLPGLAREIGVASIHIKDEGRRLGLGSFKALGGSYAVIRLVLEEATRRLGRAVDVSELQTPDVMAVARAMTVSCATDGNHGRSVALGARLVGAKCAIFVHSGVSDERINAIARFGAQMIRVNGNYDDSVAEASRVGAEKGWVTVSDTSWQGYERIPGIVMQGYTALLSEALRQLAKIPTHVFVQAGVGGIAAAVAGHLSLLFGNNRPFFTVVDPSRAACLFESARAGRLVKVPHGRPTVMAMLECYEPSLVAWRILSRAADAFMTVDEEDAINVMKRLANPRDGDPAIVAGESGGVGLAGLLRVASDRTLRGRIGLGQDARVFLVNTEGATDPSLYEELVGAPPAQVAAETDRTK</sequence>
<dbReference type="EMBL" id="LJYF01000009">
    <property type="protein sequence ID" value="KRP99978.1"/>
    <property type="molecule type" value="Genomic_DNA"/>
</dbReference>
<dbReference type="Pfam" id="PF00291">
    <property type="entry name" value="PALP"/>
    <property type="match status" value="1"/>
</dbReference>
<dbReference type="PANTHER" id="PTHR42937:SF1">
    <property type="entry name" value="DIAMINOPROPIONATE AMMONIA-LYASE"/>
    <property type="match status" value="1"/>
</dbReference>
<dbReference type="InterPro" id="IPR036052">
    <property type="entry name" value="TrpB-like_PALP_sf"/>
</dbReference>
<dbReference type="Proteomes" id="UP000051380">
    <property type="component" value="Unassembled WGS sequence"/>
</dbReference>
<dbReference type="PANTHER" id="PTHR42937">
    <property type="match status" value="1"/>
</dbReference>
<comment type="cofactor">
    <cofactor evidence="1">
        <name>pyridoxal 5'-phosphate</name>
        <dbReference type="ChEBI" id="CHEBI:597326"/>
    </cofactor>
</comment>
<protein>
    <submittedName>
        <fullName evidence="4">Diaminopropionate ammonia-lyase</fullName>
    </submittedName>
</protein>
<evidence type="ECO:0000256" key="1">
    <source>
        <dbReference type="ARBA" id="ARBA00001933"/>
    </source>
</evidence>
<dbReference type="GO" id="GO:0008838">
    <property type="term" value="F:diaminopropionate ammonia-lyase activity"/>
    <property type="evidence" value="ECO:0007669"/>
    <property type="project" value="InterPro"/>
</dbReference>
<dbReference type="AlphaFoldDB" id="A0A0R3CQE8"/>
<dbReference type="InterPro" id="IPR001926">
    <property type="entry name" value="TrpB-like_PALP"/>
</dbReference>
<feature type="domain" description="Tryptophan synthase beta chain-like PALP" evidence="3">
    <location>
        <begin position="39"/>
        <end position="358"/>
    </location>
</feature>
<gene>
    <name evidence="4" type="ORF">AOQ72_12365</name>
</gene>
<proteinExistence type="predicted"/>
<organism evidence="4 5">
    <name type="scientific">Bradyrhizobium yuanmingense</name>
    <dbReference type="NCBI Taxonomy" id="108015"/>
    <lineage>
        <taxon>Bacteria</taxon>
        <taxon>Pseudomonadati</taxon>
        <taxon>Pseudomonadota</taxon>
        <taxon>Alphaproteobacteria</taxon>
        <taxon>Hyphomicrobiales</taxon>
        <taxon>Nitrobacteraceae</taxon>
        <taxon>Bradyrhizobium</taxon>
    </lineage>
</organism>
<accession>A0A0R3CQE8</accession>
<evidence type="ECO:0000256" key="2">
    <source>
        <dbReference type="ARBA" id="ARBA00022898"/>
    </source>
</evidence>
<dbReference type="Gene3D" id="3.40.50.1100">
    <property type="match status" value="3"/>
</dbReference>
<evidence type="ECO:0000313" key="4">
    <source>
        <dbReference type="EMBL" id="KRP99978.1"/>
    </source>
</evidence>
<name>A0A0R3CQE8_9BRAD</name>
<keyword evidence="2" id="KW-0663">Pyridoxal phosphate</keyword>
<keyword evidence="4" id="KW-0456">Lyase</keyword>
<dbReference type="GO" id="GO:0030170">
    <property type="term" value="F:pyridoxal phosphate binding"/>
    <property type="evidence" value="ECO:0007669"/>
    <property type="project" value="InterPro"/>
</dbReference>
<reference evidence="4 5" key="1">
    <citation type="submission" date="2015-09" db="EMBL/GenBank/DDBJ databases">
        <title>Draft Genome Sequence of the Strain BR 3267 (Bradyrhizobium yuanmingense) recommended as inoculant for cowpea in Brazil.</title>
        <authorList>
            <person name="Simoes-Araujo J.L."/>
            <person name="Zilli J.E."/>
        </authorList>
    </citation>
    <scope>NUCLEOTIDE SEQUENCE [LARGE SCALE GENOMIC DNA]</scope>
    <source>
        <strain evidence="4 5">BR3267</strain>
    </source>
</reference>
<dbReference type="NCBIfam" id="TIGR01747">
    <property type="entry name" value="diampropi_NH3ly"/>
    <property type="match status" value="1"/>
</dbReference>
<dbReference type="InterPro" id="IPR010081">
    <property type="entry name" value="DiNH2opropionate_NH3_lyase"/>
</dbReference>
<dbReference type="SUPFAM" id="SSF53686">
    <property type="entry name" value="Tryptophan synthase beta subunit-like PLP-dependent enzymes"/>
    <property type="match status" value="1"/>
</dbReference>
<dbReference type="RefSeq" id="WP_057026762.1">
    <property type="nucleotide sequence ID" value="NZ_LJYF01000009.1"/>
</dbReference>
<evidence type="ECO:0000259" key="3">
    <source>
        <dbReference type="Pfam" id="PF00291"/>
    </source>
</evidence>
<dbReference type="OrthoDB" id="34584at2"/>
<evidence type="ECO:0000313" key="5">
    <source>
        <dbReference type="Proteomes" id="UP000051380"/>
    </source>
</evidence>